<dbReference type="SMART" id="SM00490">
    <property type="entry name" value="HELICc"/>
    <property type="match status" value="1"/>
</dbReference>
<feature type="domain" description="Helicase ATP-binding" evidence="8">
    <location>
        <begin position="35"/>
        <end position="206"/>
    </location>
</feature>
<dbReference type="Pfam" id="PF00270">
    <property type="entry name" value="DEAD"/>
    <property type="match status" value="1"/>
</dbReference>
<gene>
    <name evidence="11" type="ORF">E7512_09855</name>
</gene>
<reference evidence="11" key="1">
    <citation type="submission" date="2019-04" db="EMBL/GenBank/DDBJ databases">
        <title>Evolution of Biomass-Degrading Anaerobic Consortia Revealed by Metagenomics.</title>
        <authorList>
            <person name="Peng X."/>
        </authorList>
    </citation>
    <scope>NUCLEOTIDE SEQUENCE</scope>
    <source>
        <strain evidence="11">SIG551</strain>
    </source>
</reference>
<keyword evidence="2" id="KW-0378">Hydrolase</keyword>
<dbReference type="Proteomes" id="UP000754750">
    <property type="component" value="Unassembled WGS sequence"/>
</dbReference>
<feature type="domain" description="DEAD-box RNA helicase Q" evidence="10">
    <location>
        <begin position="4"/>
        <end position="32"/>
    </location>
</feature>
<dbReference type="SUPFAM" id="SSF52540">
    <property type="entry name" value="P-loop containing nucleoside triphosphate hydrolases"/>
    <property type="match status" value="1"/>
</dbReference>
<evidence type="ECO:0000256" key="5">
    <source>
        <dbReference type="ARBA" id="ARBA00038437"/>
    </source>
</evidence>
<feature type="short sequence motif" description="Q motif" evidence="6">
    <location>
        <begin position="4"/>
        <end position="32"/>
    </location>
</feature>
<dbReference type="InterPro" id="IPR027417">
    <property type="entry name" value="P-loop_NTPase"/>
</dbReference>
<protein>
    <submittedName>
        <fullName evidence="11">DEAD/DEAH box helicase</fullName>
    </submittedName>
</protein>
<dbReference type="PROSITE" id="PS51195">
    <property type="entry name" value="Q_MOTIF"/>
    <property type="match status" value="1"/>
</dbReference>
<dbReference type="Pfam" id="PF00271">
    <property type="entry name" value="Helicase_C"/>
    <property type="match status" value="1"/>
</dbReference>
<dbReference type="InterPro" id="IPR011545">
    <property type="entry name" value="DEAD/DEAH_box_helicase_dom"/>
</dbReference>
<evidence type="ECO:0000259" key="9">
    <source>
        <dbReference type="PROSITE" id="PS51194"/>
    </source>
</evidence>
<dbReference type="CDD" id="cd18787">
    <property type="entry name" value="SF2_C_DEAD"/>
    <property type="match status" value="1"/>
</dbReference>
<proteinExistence type="inferred from homology"/>
<dbReference type="InterPro" id="IPR044742">
    <property type="entry name" value="DEAD/DEAH_RhlB"/>
</dbReference>
<feature type="region of interest" description="Disordered" evidence="7">
    <location>
        <begin position="386"/>
        <end position="415"/>
    </location>
</feature>
<comment type="caution">
    <text evidence="11">The sequence shown here is derived from an EMBL/GenBank/DDBJ whole genome shotgun (WGS) entry which is preliminary data.</text>
</comment>
<dbReference type="GO" id="GO:0003676">
    <property type="term" value="F:nucleic acid binding"/>
    <property type="evidence" value="ECO:0007669"/>
    <property type="project" value="InterPro"/>
</dbReference>
<accession>A0A928KTS5</accession>
<evidence type="ECO:0000259" key="8">
    <source>
        <dbReference type="PROSITE" id="PS51192"/>
    </source>
</evidence>
<dbReference type="CDD" id="cd00268">
    <property type="entry name" value="DEADc"/>
    <property type="match status" value="1"/>
</dbReference>
<keyword evidence="1" id="KW-0547">Nucleotide-binding</keyword>
<evidence type="ECO:0000313" key="12">
    <source>
        <dbReference type="Proteomes" id="UP000754750"/>
    </source>
</evidence>
<evidence type="ECO:0000313" key="11">
    <source>
        <dbReference type="EMBL" id="MBE6833868.1"/>
    </source>
</evidence>
<name>A0A928KTS5_9FIRM</name>
<dbReference type="PANTHER" id="PTHR47959">
    <property type="entry name" value="ATP-DEPENDENT RNA HELICASE RHLE-RELATED"/>
    <property type="match status" value="1"/>
</dbReference>
<dbReference type="EMBL" id="SVNY01000004">
    <property type="protein sequence ID" value="MBE6833868.1"/>
    <property type="molecule type" value="Genomic_DNA"/>
</dbReference>
<evidence type="ECO:0000256" key="6">
    <source>
        <dbReference type="PROSITE-ProRule" id="PRU00552"/>
    </source>
</evidence>
<dbReference type="InterPro" id="IPR050079">
    <property type="entry name" value="DEAD_box_RNA_helicase"/>
</dbReference>
<comment type="similarity">
    <text evidence="5">Belongs to the DEAD box helicase family.</text>
</comment>
<organism evidence="11 12">
    <name type="scientific">Faecalispora sporosphaeroides</name>
    <dbReference type="NCBI Taxonomy" id="1549"/>
    <lineage>
        <taxon>Bacteria</taxon>
        <taxon>Bacillati</taxon>
        <taxon>Bacillota</taxon>
        <taxon>Clostridia</taxon>
        <taxon>Eubacteriales</taxon>
        <taxon>Oscillospiraceae</taxon>
        <taxon>Faecalispora</taxon>
    </lineage>
</organism>
<evidence type="ECO:0000256" key="2">
    <source>
        <dbReference type="ARBA" id="ARBA00022801"/>
    </source>
</evidence>
<dbReference type="GO" id="GO:0005524">
    <property type="term" value="F:ATP binding"/>
    <property type="evidence" value="ECO:0007669"/>
    <property type="project" value="UniProtKB-KW"/>
</dbReference>
<sequence>MIITNFEKFGFTPELLRGIIKMGYSDPSPVQDAAIAPMLEKRDLLVQAPTGTGKTAAFGLPILENVDPANRQIQAVILCPTRELAVQTSGVLKQMATYKQGVRILALYGGEPIQRQIMALKRCPQIIVATPGRMMDHMRRRTTRLSGVSCIVLDEADQMLDMGFREDIHTILQCVPAERQTVLFSATLSGEIKTIAAQYQQNTKQICIQPNTASAKKVEQFYCEVRGNAKFSALVQLLQKKQFDLSLVFVATKVMAGDLASQLTEAGYPAEAIHGDLRQKQRDQVMRRYRDGKVSILVATDVAARGIDVGGIDAVVNYDIPSDAESYVHRIGRTGRADCTGVAYTFIYPRERGKLHGIISNTKATIAPVVLDAKAALPEFSMLQKQYKNESQNKRRNTGKPWNKSRSPRRQAVRA</sequence>
<dbReference type="InterPro" id="IPR014001">
    <property type="entry name" value="Helicase_ATP-bd"/>
</dbReference>
<dbReference type="PROSITE" id="PS51192">
    <property type="entry name" value="HELICASE_ATP_BIND_1"/>
    <property type="match status" value="1"/>
</dbReference>
<dbReference type="GO" id="GO:0003724">
    <property type="term" value="F:RNA helicase activity"/>
    <property type="evidence" value="ECO:0007669"/>
    <property type="project" value="InterPro"/>
</dbReference>
<dbReference type="GO" id="GO:0016787">
    <property type="term" value="F:hydrolase activity"/>
    <property type="evidence" value="ECO:0007669"/>
    <property type="project" value="UniProtKB-KW"/>
</dbReference>
<keyword evidence="3 11" id="KW-0347">Helicase</keyword>
<dbReference type="RefSeq" id="WP_326840553.1">
    <property type="nucleotide sequence ID" value="NZ_JBKWRC010000007.1"/>
</dbReference>
<dbReference type="PANTHER" id="PTHR47959:SF13">
    <property type="entry name" value="ATP-DEPENDENT RNA HELICASE RHLE"/>
    <property type="match status" value="1"/>
</dbReference>
<dbReference type="GO" id="GO:0005829">
    <property type="term" value="C:cytosol"/>
    <property type="evidence" value="ECO:0007669"/>
    <property type="project" value="TreeGrafter"/>
</dbReference>
<feature type="domain" description="Helicase C-terminal" evidence="9">
    <location>
        <begin position="217"/>
        <end position="377"/>
    </location>
</feature>
<dbReference type="Gene3D" id="3.40.50.300">
    <property type="entry name" value="P-loop containing nucleotide triphosphate hydrolases"/>
    <property type="match status" value="2"/>
</dbReference>
<dbReference type="PROSITE" id="PS51194">
    <property type="entry name" value="HELICASE_CTER"/>
    <property type="match status" value="1"/>
</dbReference>
<evidence type="ECO:0000259" key="10">
    <source>
        <dbReference type="PROSITE" id="PS51195"/>
    </source>
</evidence>
<evidence type="ECO:0000256" key="7">
    <source>
        <dbReference type="SAM" id="MobiDB-lite"/>
    </source>
</evidence>
<evidence type="ECO:0000256" key="4">
    <source>
        <dbReference type="ARBA" id="ARBA00022840"/>
    </source>
</evidence>
<dbReference type="SMART" id="SM00487">
    <property type="entry name" value="DEXDc"/>
    <property type="match status" value="1"/>
</dbReference>
<evidence type="ECO:0000256" key="1">
    <source>
        <dbReference type="ARBA" id="ARBA00022741"/>
    </source>
</evidence>
<dbReference type="InterPro" id="IPR014014">
    <property type="entry name" value="RNA_helicase_DEAD_Q_motif"/>
</dbReference>
<dbReference type="AlphaFoldDB" id="A0A928KTS5"/>
<dbReference type="InterPro" id="IPR001650">
    <property type="entry name" value="Helicase_C-like"/>
</dbReference>
<keyword evidence="4" id="KW-0067">ATP-binding</keyword>
<feature type="compositionally biased region" description="Basic residues" evidence="7">
    <location>
        <begin position="406"/>
        <end position="415"/>
    </location>
</feature>
<evidence type="ECO:0000256" key="3">
    <source>
        <dbReference type="ARBA" id="ARBA00022806"/>
    </source>
</evidence>